<keyword evidence="5" id="KW-1185">Reference proteome</keyword>
<dbReference type="SUPFAM" id="SSF81296">
    <property type="entry name" value="E set domains"/>
    <property type="match status" value="1"/>
</dbReference>
<dbReference type="Pfam" id="PF04212">
    <property type="entry name" value="MIT"/>
    <property type="match status" value="2"/>
</dbReference>
<gene>
    <name evidence="4" type="ORF">PROFUN_14734</name>
</gene>
<feature type="region of interest" description="Disordered" evidence="1">
    <location>
        <begin position="235"/>
        <end position="256"/>
    </location>
</feature>
<feature type="domain" description="Arrestin C-terminal-like" evidence="3">
    <location>
        <begin position="392"/>
        <end position="537"/>
    </location>
</feature>
<dbReference type="CDD" id="cd08368">
    <property type="entry name" value="LIM"/>
    <property type="match status" value="1"/>
</dbReference>
<name>A0A2P6N250_9EUKA</name>
<reference evidence="4 5" key="1">
    <citation type="journal article" date="2018" name="Genome Biol. Evol.">
        <title>Multiple Roots of Fruiting Body Formation in Amoebozoa.</title>
        <authorList>
            <person name="Hillmann F."/>
            <person name="Forbes G."/>
            <person name="Novohradska S."/>
            <person name="Ferling I."/>
            <person name="Riege K."/>
            <person name="Groth M."/>
            <person name="Westermann M."/>
            <person name="Marz M."/>
            <person name="Spaller T."/>
            <person name="Winckler T."/>
            <person name="Schaap P."/>
            <person name="Glockner G."/>
        </authorList>
    </citation>
    <scope>NUCLEOTIDE SEQUENCE [LARGE SCALE GENOMIC DNA]</scope>
    <source>
        <strain evidence="4 5">Jena</strain>
    </source>
</reference>
<dbReference type="Gene3D" id="2.60.40.640">
    <property type="match status" value="1"/>
</dbReference>
<dbReference type="Proteomes" id="UP000241769">
    <property type="component" value="Unassembled WGS sequence"/>
</dbReference>
<evidence type="ECO:0000259" key="2">
    <source>
        <dbReference type="SMART" id="SM00745"/>
    </source>
</evidence>
<comment type="caution">
    <text evidence="4">The sequence shown here is derived from an EMBL/GenBank/DDBJ whole genome shotgun (WGS) entry which is preliminary data.</text>
</comment>
<feature type="domain" description="MIT" evidence="2">
    <location>
        <begin position="269"/>
        <end position="344"/>
    </location>
</feature>
<dbReference type="SMART" id="SM00745">
    <property type="entry name" value="MIT"/>
    <property type="match status" value="2"/>
</dbReference>
<dbReference type="Gene3D" id="1.20.58.80">
    <property type="entry name" value="Phosphotransferase system, lactose/cellobiose-type IIA subunit"/>
    <property type="match status" value="2"/>
</dbReference>
<feature type="non-terminal residue" evidence="4">
    <location>
        <position position="1"/>
    </location>
</feature>
<dbReference type="SUPFAM" id="SSF116846">
    <property type="entry name" value="MIT domain"/>
    <property type="match status" value="2"/>
</dbReference>
<proteinExistence type="predicted"/>
<dbReference type="AlphaFoldDB" id="A0A2P6N250"/>
<evidence type="ECO:0000313" key="5">
    <source>
        <dbReference type="Proteomes" id="UP000241769"/>
    </source>
</evidence>
<dbReference type="Pfam" id="PF02752">
    <property type="entry name" value="Arrestin_C"/>
    <property type="match status" value="1"/>
</dbReference>
<evidence type="ECO:0000313" key="4">
    <source>
        <dbReference type="EMBL" id="PRP78034.1"/>
    </source>
</evidence>
<organism evidence="4 5">
    <name type="scientific">Planoprotostelium fungivorum</name>
    <dbReference type="NCBI Taxonomy" id="1890364"/>
    <lineage>
        <taxon>Eukaryota</taxon>
        <taxon>Amoebozoa</taxon>
        <taxon>Evosea</taxon>
        <taxon>Variosea</taxon>
        <taxon>Cavosteliida</taxon>
        <taxon>Cavosteliaceae</taxon>
        <taxon>Planoprotostelium</taxon>
    </lineage>
</organism>
<evidence type="ECO:0000259" key="3">
    <source>
        <dbReference type="SMART" id="SM01017"/>
    </source>
</evidence>
<dbReference type="InterPro" id="IPR036181">
    <property type="entry name" value="MIT_dom_sf"/>
</dbReference>
<dbReference type="InterPro" id="IPR014756">
    <property type="entry name" value="Ig_E-set"/>
</dbReference>
<dbReference type="STRING" id="1890364.A0A2P6N250"/>
<dbReference type="FunCoup" id="A0A2P6N250">
    <property type="interactions" value="34"/>
</dbReference>
<dbReference type="InterPro" id="IPR011022">
    <property type="entry name" value="Arrestin_C-like"/>
</dbReference>
<dbReference type="EMBL" id="MDYQ01000245">
    <property type="protein sequence ID" value="PRP78034.1"/>
    <property type="molecule type" value="Genomic_DNA"/>
</dbReference>
<dbReference type="InterPro" id="IPR014752">
    <property type="entry name" value="Arrestin-like_C"/>
</dbReference>
<sequence>RLKTVILKSLVAECPHDDLMAEAEEEGFSNYRVVNRHFQLNTQASTPPSPNMPPKAYEGHPQEQLNGLEASIQSEVSCREIRYYNIPFYYNAPPPVQKKELRNSARNWSVLFEFHIGLAALWMRQHPLAIMDSLTEALSLVTQAVQFDTQGDFETACYYYQQGIINLERAFMGLYIPVERESSRKTLITQKLSEYKSRNDVLQEQMRKRNNINKSCKLLMQPKMNTFGVGVNPQNNSQGPPQMTPTTSQHVMNRSSSLSQLRPPYLMSREEAYSAAAELAKKATEEDQAGRYDNAYRYYNLAIDYLQRALEEEPDYLMKQRLIEAIGKYTQQAEGIRRRMGLISNVNACVVCNQVIDGLSSYKVAEDKKYHIKCFEATRGLDKEATKTFMLSDEYAYMRVKLPKKNFTPGETIRYSILVENRSSKTIKNVTAYLVMSVSHAKDLMGSQTKLGYGVERKVKTKENKFGRREYFGTNNQFPLAHGEVEIPLAEFTVPIRTSLTEISGPYAREFQLVVKCVFGKATEPLKITFPVHVVDSE</sequence>
<dbReference type="InterPro" id="IPR007330">
    <property type="entry name" value="MIT_dom"/>
</dbReference>
<protein>
    <submittedName>
        <fullName evidence="4">Uncharacterized protein</fullName>
    </submittedName>
</protein>
<accession>A0A2P6N250</accession>
<evidence type="ECO:0000256" key="1">
    <source>
        <dbReference type="SAM" id="MobiDB-lite"/>
    </source>
</evidence>
<dbReference type="SMART" id="SM01017">
    <property type="entry name" value="Arrestin_C"/>
    <property type="match status" value="1"/>
</dbReference>
<dbReference type="InParanoid" id="A0A2P6N250"/>
<feature type="domain" description="MIT" evidence="2">
    <location>
        <begin position="130"/>
        <end position="212"/>
    </location>
</feature>